<evidence type="ECO:0000313" key="6">
    <source>
        <dbReference type="EMBL" id="MFC3999029.1"/>
    </source>
</evidence>
<sequence>MLMRQLEYLTALAREQHFARAAMACHVSQPALSAGIRKLESELDVPIVRRGHRFEGFTPEGERVLRWAYRLLAERDALTGEVGPMREGHTGTLRIGVLPEAAAPLAHITAGFGVRHPRVRLVVRSLPAADIDAALARFDLDVGVTRLPAAAARDRNRAVRLFRTRHALVTCEDGRFSGVSAVRWAELAHVPMARFTADPEGQRLLDEAMAASGTPWAAQVETDSLPALYTHVREGGWCAVLPHAWLCGAEPPPGLRVLPMVEPVSDIEVGMVAPERRPEPLLARELLAHARGVPVQGIVDRVLPAAAAAAPAALPRASGAGAG</sequence>
<dbReference type="CDD" id="cd05466">
    <property type="entry name" value="PBP2_LTTR_substrate"/>
    <property type="match status" value="1"/>
</dbReference>
<dbReference type="PROSITE" id="PS50931">
    <property type="entry name" value="HTH_LYSR"/>
    <property type="match status" value="1"/>
</dbReference>
<evidence type="ECO:0000259" key="5">
    <source>
        <dbReference type="PROSITE" id="PS50931"/>
    </source>
</evidence>
<dbReference type="InterPro" id="IPR050950">
    <property type="entry name" value="HTH-type_LysR_regulators"/>
</dbReference>
<dbReference type="EMBL" id="JBHSBH010000015">
    <property type="protein sequence ID" value="MFC3999029.1"/>
    <property type="molecule type" value="Genomic_DNA"/>
</dbReference>
<keyword evidence="2" id="KW-0805">Transcription regulation</keyword>
<dbReference type="InterPro" id="IPR036390">
    <property type="entry name" value="WH_DNA-bd_sf"/>
</dbReference>
<feature type="domain" description="HTH lysR-type" evidence="5">
    <location>
        <begin position="1"/>
        <end position="58"/>
    </location>
</feature>
<accession>A0ABV8FUG6</accession>
<dbReference type="InterPro" id="IPR000847">
    <property type="entry name" value="LysR_HTH_N"/>
</dbReference>
<reference evidence="7" key="1">
    <citation type="journal article" date="2019" name="Int. J. Syst. Evol. Microbiol.">
        <title>The Global Catalogue of Microorganisms (GCM) 10K type strain sequencing project: providing services to taxonomists for standard genome sequencing and annotation.</title>
        <authorList>
            <consortium name="The Broad Institute Genomics Platform"/>
            <consortium name="The Broad Institute Genome Sequencing Center for Infectious Disease"/>
            <person name="Wu L."/>
            <person name="Ma J."/>
        </authorList>
    </citation>
    <scope>NUCLEOTIDE SEQUENCE [LARGE SCALE GENOMIC DNA]</scope>
    <source>
        <strain evidence="7">TBRC 1826</strain>
    </source>
</reference>
<dbReference type="Gene3D" id="3.40.190.290">
    <property type="match status" value="1"/>
</dbReference>
<name>A0ABV8FUG6_9ACTN</name>
<dbReference type="Pfam" id="PF00126">
    <property type="entry name" value="HTH_1"/>
    <property type="match status" value="1"/>
</dbReference>
<organism evidence="6 7">
    <name type="scientific">Nocardiopsis sediminis</name>
    <dbReference type="NCBI Taxonomy" id="1778267"/>
    <lineage>
        <taxon>Bacteria</taxon>
        <taxon>Bacillati</taxon>
        <taxon>Actinomycetota</taxon>
        <taxon>Actinomycetes</taxon>
        <taxon>Streptosporangiales</taxon>
        <taxon>Nocardiopsidaceae</taxon>
        <taxon>Nocardiopsis</taxon>
    </lineage>
</organism>
<keyword evidence="7" id="KW-1185">Reference proteome</keyword>
<keyword evidence="4" id="KW-0804">Transcription</keyword>
<dbReference type="SUPFAM" id="SSF46785">
    <property type="entry name" value="Winged helix' DNA-binding domain"/>
    <property type="match status" value="1"/>
</dbReference>
<proteinExistence type="inferred from homology"/>
<dbReference type="Pfam" id="PF03466">
    <property type="entry name" value="LysR_substrate"/>
    <property type="match status" value="1"/>
</dbReference>
<dbReference type="PRINTS" id="PR00039">
    <property type="entry name" value="HTHLYSR"/>
</dbReference>
<evidence type="ECO:0000313" key="7">
    <source>
        <dbReference type="Proteomes" id="UP001595847"/>
    </source>
</evidence>
<keyword evidence="3" id="KW-0238">DNA-binding</keyword>
<comment type="similarity">
    <text evidence="1">Belongs to the LysR transcriptional regulatory family.</text>
</comment>
<evidence type="ECO:0000256" key="1">
    <source>
        <dbReference type="ARBA" id="ARBA00009437"/>
    </source>
</evidence>
<protein>
    <submittedName>
        <fullName evidence="6">LysR family transcriptional regulator</fullName>
    </submittedName>
</protein>
<gene>
    <name evidence="6" type="ORF">ACFOVU_24120</name>
</gene>
<dbReference type="PANTHER" id="PTHR30419:SF31">
    <property type="entry name" value="BLR3139 PROTEIN"/>
    <property type="match status" value="1"/>
</dbReference>
<evidence type="ECO:0000256" key="2">
    <source>
        <dbReference type="ARBA" id="ARBA00023015"/>
    </source>
</evidence>
<dbReference type="InterPro" id="IPR005119">
    <property type="entry name" value="LysR_subst-bd"/>
</dbReference>
<dbReference type="Gene3D" id="1.10.10.10">
    <property type="entry name" value="Winged helix-like DNA-binding domain superfamily/Winged helix DNA-binding domain"/>
    <property type="match status" value="1"/>
</dbReference>
<comment type="caution">
    <text evidence="6">The sequence shown here is derived from an EMBL/GenBank/DDBJ whole genome shotgun (WGS) entry which is preliminary data.</text>
</comment>
<evidence type="ECO:0000256" key="3">
    <source>
        <dbReference type="ARBA" id="ARBA00023125"/>
    </source>
</evidence>
<dbReference type="SUPFAM" id="SSF53850">
    <property type="entry name" value="Periplasmic binding protein-like II"/>
    <property type="match status" value="1"/>
</dbReference>
<dbReference type="RefSeq" id="WP_378537233.1">
    <property type="nucleotide sequence ID" value="NZ_JBHSBH010000015.1"/>
</dbReference>
<dbReference type="InterPro" id="IPR036388">
    <property type="entry name" value="WH-like_DNA-bd_sf"/>
</dbReference>
<evidence type="ECO:0000256" key="4">
    <source>
        <dbReference type="ARBA" id="ARBA00023163"/>
    </source>
</evidence>
<dbReference type="PANTHER" id="PTHR30419">
    <property type="entry name" value="HTH-TYPE TRANSCRIPTIONAL REGULATOR YBHD"/>
    <property type="match status" value="1"/>
</dbReference>
<dbReference type="Proteomes" id="UP001595847">
    <property type="component" value="Unassembled WGS sequence"/>
</dbReference>